<keyword evidence="1" id="KW-0175">Coiled coil</keyword>
<evidence type="ECO:0000313" key="3">
    <source>
        <dbReference type="Proteomes" id="UP000464495"/>
    </source>
</evidence>
<sequence>MATDAESPKKERPGMRRFYLRTRIAELKAELDTLKAELASLKPSKESEDA</sequence>
<dbReference type="RefSeq" id="WP_161860294.1">
    <property type="nucleotide sequence ID" value="NZ_CP046620.1"/>
</dbReference>
<evidence type="ECO:0000256" key="1">
    <source>
        <dbReference type="SAM" id="Coils"/>
    </source>
</evidence>
<evidence type="ECO:0000313" key="2">
    <source>
        <dbReference type="EMBL" id="QHQ33718.1"/>
    </source>
</evidence>
<proteinExistence type="predicted"/>
<feature type="coiled-coil region" evidence="1">
    <location>
        <begin position="17"/>
        <end position="44"/>
    </location>
</feature>
<dbReference type="Proteomes" id="UP000464495">
    <property type="component" value="Chromosome"/>
</dbReference>
<keyword evidence="3" id="KW-1185">Reference proteome</keyword>
<dbReference type="EMBL" id="CP046620">
    <property type="protein sequence ID" value="QHQ33718.1"/>
    <property type="molecule type" value="Genomic_DNA"/>
</dbReference>
<dbReference type="AlphaFoldDB" id="A0A6P1STG1"/>
<protein>
    <submittedName>
        <fullName evidence="2">Uncharacterized protein</fullName>
    </submittedName>
</protein>
<reference evidence="2 3" key="1">
    <citation type="submission" date="2019-12" db="EMBL/GenBank/DDBJ databases">
        <title>Complete genome sequence of Algicella marina strain 9Alg 56(T) isolated from the red alga Tichocarpus crinitus.</title>
        <authorList>
            <person name="Kim S.-G."/>
            <person name="Nedashkovskaya O.I."/>
        </authorList>
    </citation>
    <scope>NUCLEOTIDE SEQUENCE [LARGE SCALE GENOMIC DNA]</scope>
    <source>
        <strain evidence="2 3">9Alg 56</strain>
    </source>
</reference>
<gene>
    <name evidence="2" type="ORF">GO499_00255</name>
</gene>
<organism evidence="2 3">
    <name type="scientific">Algicella marina</name>
    <dbReference type="NCBI Taxonomy" id="2683284"/>
    <lineage>
        <taxon>Bacteria</taxon>
        <taxon>Pseudomonadati</taxon>
        <taxon>Pseudomonadota</taxon>
        <taxon>Alphaproteobacteria</taxon>
        <taxon>Rhodobacterales</taxon>
        <taxon>Paracoccaceae</taxon>
        <taxon>Algicella</taxon>
    </lineage>
</organism>
<dbReference type="KEGG" id="amaq:GO499_00255"/>
<accession>A0A6P1STG1</accession>
<name>A0A6P1STG1_9RHOB</name>